<dbReference type="Gene3D" id="3.40.50.2020">
    <property type="match status" value="1"/>
</dbReference>
<dbReference type="STRING" id="573058.SAMN00017477_0021"/>
<comment type="similarity">
    <text evidence="1">Belongs to the ComF/GntX family.</text>
</comment>
<keyword evidence="4" id="KW-1185">Reference proteome</keyword>
<dbReference type="Proteomes" id="UP000192368">
    <property type="component" value="Unassembled WGS sequence"/>
</dbReference>
<dbReference type="Pfam" id="PF00156">
    <property type="entry name" value="Pribosyltran"/>
    <property type="match status" value="1"/>
</dbReference>
<dbReference type="PANTHER" id="PTHR47505">
    <property type="entry name" value="DNA UTILIZATION PROTEIN YHGH"/>
    <property type="match status" value="1"/>
</dbReference>
<proteinExistence type="inferred from homology"/>
<dbReference type="InterPro" id="IPR029057">
    <property type="entry name" value="PRTase-like"/>
</dbReference>
<dbReference type="PANTHER" id="PTHR47505:SF1">
    <property type="entry name" value="DNA UTILIZATION PROTEIN YHGH"/>
    <property type="match status" value="1"/>
</dbReference>
<evidence type="ECO:0000313" key="4">
    <source>
        <dbReference type="Proteomes" id="UP000192368"/>
    </source>
</evidence>
<dbReference type="SUPFAM" id="SSF53271">
    <property type="entry name" value="PRTase-like"/>
    <property type="match status" value="1"/>
</dbReference>
<dbReference type="EMBL" id="FWWR01000005">
    <property type="protein sequence ID" value="SMB78058.1"/>
    <property type="molecule type" value="Genomic_DNA"/>
</dbReference>
<dbReference type="CDD" id="cd06223">
    <property type="entry name" value="PRTases_typeI"/>
    <property type="match status" value="1"/>
</dbReference>
<feature type="domain" description="Phosphoribosyltransferase" evidence="2">
    <location>
        <begin position="104"/>
        <end position="194"/>
    </location>
</feature>
<accession>A0A1W1UAC6</accession>
<protein>
    <submittedName>
        <fullName evidence="3">Competence protein ComFC</fullName>
    </submittedName>
</protein>
<reference evidence="4" key="1">
    <citation type="submission" date="2017-04" db="EMBL/GenBank/DDBJ databases">
        <authorList>
            <person name="Varghese N."/>
            <person name="Submissions S."/>
        </authorList>
    </citation>
    <scope>NUCLEOTIDE SEQUENCE [LARGE SCALE GENOMIC DNA]</scope>
    <source>
        <strain evidence="4">DSM 20463</strain>
    </source>
</reference>
<sequence length="202" mass="23319">MFESGCLKCSHKKVYKYNLCESCYSNLKLNVIWDRELENVDKVIVGGEYVGLLREILIDFKFRDCVYYADVLSEIMSEKLLKSRIYREYEAITYVPMHKVDLLERGYNQSEILAKKIADNVLLDFVEPIEKIKSTKRQIEVTSSERYRNLKGVFRVVDRLPENIILVDDVVTTGSTVDEIAKVLKENGVKKVAALIATTHNI</sequence>
<evidence type="ECO:0000256" key="1">
    <source>
        <dbReference type="ARBA" id="ARBA00008007"/>
    </source>
</evidence>
<name>A0A1W1UAC6_PEPAS</name>
<organism evidence="3 4">
    <name type="scientific">Peptoniphilus asaccharolyticus DSM 20463</name>
    <dbReference type="NCBI Taxonomy" id="573058"/>
    <lineage>
        <taxon>Bacteria</taxon>
        <taxon>Bacillati</taxon>
        <taxon>Bacillota</taxon>
        <taxon>Tissierellia</taxon>
        <taxon>Tissierellales</taxon>
        <taxon>Peptoniphilaceae</taxon>
        <taxon>Peptoniphilus</taxon>
    </lineage>
</organism>
<evidence type="ECO:0000259" key="2">
    <source>
        <dbReference type="Pfam" id="PF00156"/>
    </source>
</evidence>
<dbReference type="AlphaFoldDB" id="A0A1W1UAC6"/>
<dbReference type="InterPro" id="IPR051910">
    <property type="entry name" value="ComF/GntX_DNA_util-trans"/>
</dbReference>
<dbReference type="InterPro" id="IPR000836">
    <property type="entry name" value="PRTase_dom"/>
</dbReference>
<gene>
    <name evidence="3" type="ORF">SAMN00017477_0021</name>
</gene>
<evidence type="ECO:0000313" key="3">
    <source>
        <dbReference type="EMBL" id="SMB78058.1"/>
    </source>
</evidence>